<dbReference type="Pfam" id="PF22758">
    <property type="entry name" value="Phage_cement"/>
    <property type="match status" value="1"/>
</dbReference>
<sequence>MNRINLGDYAPAQFERGIPGLIVDNNTATIRNGTNRGTVPIEFGRAVFDTDIEGEYVLPGDARATVFAGISIRHVTFTANLEGEVFYKPDATLPALEFGRIWATCTDGCNPRDPVKFAGNGTLAARAGTQIAGAEWETKTEPGQVGIVAINRVPGLKAPVAAP</sequence>
<accession>A0A102LZJ8</accession>
<name>A0A102LZJ8_9BURK</name>
<dbReference type="EMBL" id="LOTN01000075">
    <property type="protein sequence ID" value="KUZ80969.1"/>
    <property type="molecule type" value="Genomic_DNA"/>
</dbReference>
<dbReference type="Proteomes" id="UP000065521">
    <property type="component" value="Unassembled WGS sequence"/>
</dbReference>
<organism evidence="1 2">
    <name type="scientific">Burkholderia ubonensis</name>
    <dbReference type="NCBI Taxonomy" id="101571"/>
    <lineage>
        <taxon>Bacteria</taxon>
        <taxon>Pseudomonadati</taxon>
        <taxon>Pseudomonadota</taxon>
        <taxon>Betaproteobacteria</taxon>
        <taxon>Burkholderiales</taxon>
        <taxon>Burkholderiaceae</taxon>
        <taxon>Burkholderia</taxon>
        <taxon>Burkholderia cepacia complex</taxon>
    </lineage>
</organism>
<dbReference type="AlphaFoldDB" id="A0A102LZJ8"/>
<evidence type="ECO:0000313" key="2">
    <source>
        <dbReference type="Proteomes" id="UP000065521"/>
    </source>
</evidence>
<proteinExistence type="predicted"/>
<comment type="caution">
    <text evidence="1">The sequence shown here is derived from an EMBL/GenBank/DDBJ whole genome shotgun (WGS) entry which is preliminary data.</text>
</comment>
<protein>
    <submittedName>
        <fullName evidence="1">Uncharacterized protein</fullName>
    </submittedName>
</protein>
<dbReference type="InterPro" id="IPR054438">
    <property type="entry name" value="Struct_cement_gp24/gp6"/>
</dbReference>
<gene>
    <name evidence="1" type="ORF">WI38_32865</name>
</gene>
<dbReference type="RefSeq" id="WP_059638165.1">
    <property type="nucleotide sequence ID" value="NZ_LOTK01000042.1"/>
</dbReference>
<reference evidence="1 2" key="1">
    <citation type="submission" date="2015-11" db="EMBL/GenBank/DDBJ databases">
        <title>Expanding the genomic diversity of Burkholderia species for the development of highly accurate diagnostics.</title>
        <authorList>
            <person name="Sahl J."/>
            <person name="Keim P."/>
            <person name="Wagner D."/>
        </authorList>
    </citation>
    <scope>NUCLEOTIDE SEQUENCE [LARGE SCALE GENOMIC DNA]</scope>
    <source>
        <strain evidence="1 2">RF32-BP4</strain>
    </source>
</reference>
<evidence type="ECO:0000313" key="1">
    <source>
        <dbReference type="EMBL" id="KUZ80969.1"/>
    </source>
</evidence>